<evidence type="ECO:0000313" key="11">
    <source>
        <dbReference type="Proteomes" id="UP000790787"/>
    </source>
</evidence>
<keyword evidence="7" id="KW-0862">Zinc</keyword>
<reference evidence="12" key="2">
    <citation type="submission" date="2025-08" db="UniProtKB">
        <authorList>
            <consortium name="RefSeq"/>
        </authorList>
    </citation>
    <scope>IDENTIFICATION</scope>
    <source>
        <tissue evidence="12">Leaf</tissue>
    </source>
</reference>
<evidence type="ECO:0000256" key="9">
    <source>
        <dbReference type="SAM" id="MobiDB-lite"/>
    </source>
</evidence>
<keyword evidence="4" id="KW-0479">Metal-binding</keyword>
<dbReference type="KEGG" id="nta:107767786"/>
<dbReference type="OrthoDB" id="8062037at2759"/>
<dbReference type="Proteomes" id="UP000790787">
    <property type="component" value="Chromosome 24"/>
</dbReference>
<dbReference type="InterPro" id="IPR001841">
    <property type="entry name" value="Znf_RING"/>
</dbReference>
<evidence type="ECO:0000313" key="12">
    <source>
        <dbReference type="RefSeq" id="XP_016442361.1"/>
    </source>
</evidence>
<dbReference type="GO" id="GO:0008270">
    <property type="term" value="F:zinc ion binding"/>
    <property type="evidence" value="ECO:0007669"/>
    <property type="project" value="UniProtKB-KW"/>
</dbReference>
<dbReference type="PANTHER" id="PTHR15710">
    <property type="entry name" value="E3 UBIQUITIN-PROTEIN LIGASE PRAJA"/>
    <property type="match status" value="1"/>
</dbReference>
<keyword evidence="5 8" id="KW-0863">Zinc-finger</keyword>
<feature type="compositionally biased region" description="Polar residues" evidence="9">
    <location>
        <begin position="210"/>
        <end position="221"/>
    </location>
</feature>
<feature type="region of interest" description="Disordered" evidence="9">
    <location>
        <begin position="43"/>
        <end position="63"/>
    </location>
</feature>
<dbReference type="FunFam" id="3.30.40.10:FF:000127">
    <property type="entry name" value="E3 ubiquitin-protein ligase RNF181"/>
    <property type="match status" value="1"/>
</dbReference>
<dbReference type="SUPFAM" id="SSF57850">
    <property type="entry name" value="RING/U-box"/>
    <property type="match status" value="1"/>
</dbReference>
<dbReference type="PROSITE" id="PS50089">
    <property type="entry name" value="ZF_RING_2"/>
    <property type="match status" value="1"/>
</dbReference>
<reference evidence="11" key="1">
    <citation type="journal article" date="2014" name="Nat. Commun.">
        <title>The tobacco genome sequence and its comparison with those of tomato and potato.</title>
        <authorList>
            <person name="Sierro N."/>
            <person name="Battey J.N."/>
            <person name="Ouadi S."/>
            <person name="Bakaher N."/>
            <person name="Bovet L."/>
            <person name="Willig A."/>
            <person name="Goepfert S."/>
            <person name="Peitsch M.C."/>
            <person name="Ivanov N.V."/>
        </authorList>
    </citation>
    <scope>NUCLEOTIDE SEQUENCE [LARGE SCALE GENOMIC DNA]</scope>
</reference>
<accession>A0A1S3XQY4</accession>
<dbReference type="SMART" id="SM00184">
    <property type="entry name" value="RING"/>
    <property type="match status" value="1"/>
</dbReference>
<dbReference type="GeneID" id="107767786"/>
<dbReference type="GO" id="GO:0061630">
    <property type="term" value="F:ubiquitin protein ligase activity"/>
    <property type="evidence" value="ECO:0000318"/>
    <property type="project" value="GO_Central"/>
</dbReference>
<evidence type="ECO:0000256" key="7">
    <source>
        <dbReference type="ARBA" id="ARBA00022833"/>
    </source>
</evidence>
<proteinExistence type="predicted"/>
<feature type="region of interest" description="Disordered" evidence="9">
    <location>
        <begin position="180"/>
        <end position="231"/>
    </location>
</feature>
<dbReference type="GO" id="GO:0005737">
    <property type="term" value="C:cytoplasm"/>
    <property type="evidence" value="ECO:0000318"/>
    <property type="project" value="GO_Central"/>
</dbReference>
<name>A0A1S3XQY4_TOBAC</name>
<feature type="compositionally biased region" description="Basic and acidic residues" evidence="9">
    <location>
        <begin position="180"/>
        <end position="196"/>
    </location>
</feature>
<feature type="domain" description="RING-type" evidence="10">
    <location>
        <begin position="129"/>
        <end position="173"/>
    </location>
</feature>
<dbReference type="InterPro" id="IPR013083">
    <property type="entry name" value="Znf_RING/FYVE/PHD"/>
</dbReference>
<dbReference type="RefSeq" id="XP_016442361.1">
    <property type="nucleotide sequence ID" value="XM_016586875.2"/>
</dbReference>
<evidence type="ECO:0000256" key="8">
    <source>
        <dbReference type="PROSITE-ProRule" id="PRU00175"/>
    </source>
</evidence>
<evidence type="ECO:0000259" key="10">
    <source>
        <dbReference type="PROSITE" id="PS50089"/>
    </source>
</evidence>
<protein>
    <recommendedName>
        <fullName evidence="2">RING-type E3 ubiquitin transferase</fullName>
        <ecNumber evidence="2">2.3.2.27</ecNumber>
    </recommendedName>
</protein>
<keyword evidence="6" id="KW-0833">Ubl conjugation pathway</keyword>
<dbReference type="AlphaFoldDB" id="A0A1S3XQY4"/>
<keyword evidence="3" id="KW-0808">Transferase</keyword>
<dbReference type="Gene3D" id="3.30.40.10">
    <property type="entry name" value="Zinc/RING finger domain, C3HC4 (zinc finger)"/>
    <property type="match status" value="1"/>
</dbReference>
<dbReference type="SMR" id="A0A1S3XQY4"/>
<evidence type="ECO:0000256" key="1">
    <source>
        <dbReference type="ARBA" id="ARBA00000900"/>
    </source>
</evidence>
<keyword evidence="11" id="KW-1185">Reference proteome</keyword>
<evidence type="ECO:0000256" key="4">
    <source>
        <dbReference type="ARBA" id="ARBA00022723"/>
    </source>
</evidence>
<dbReference type="STRING" id="4097.A0A1S3XQY4"/>
<evidence type="ECO:0000256" key="6">
    <source>
        <dbReference type="ARBA" id="ARBA00022786"/>
    </source>
</evidence>
<sequence length="231" mass="25705">MASESELSATEASSFIENLINSRNRDFSLFLPFVLAFTNSSISSTPVQDSTSPDQETQESTTPSDFLDRIILINPLTQGMVVIENRSSSSNFESFLSDLLGKDGPPPASKASIEALPNVEICEEEKGECVICLEEWGVSGDEVVVKEMPCKHRFHGNCIEKWLKIHGSCPVCRYKMPEEEGELNNKSENSGRRREIWMSFGLGNDRRNAENNQTVSGNSSSENEHDHEPEV</sequence>
<feature type="compositionally biased region" description="Basic and acidic residues" evidence="9">
    <location>
        <begin position="222"/>
        <end position="231"/>
    </location>
</feature>
<dbReference type="GO" id="GO:0016567">
    <property type="term" value="P:protein ubiquitination"/>
    <property type="evidence" value="ECO:0000318"/>
    <property type="project" value="GO_Central"/>
</dbReference>
<dbReference type="PANTHER" id="PTHR15710:SF132">
    <property type="entry name" value="E3 UBIQUITIN-PROTEIN LIGASE MPSR1"/>
    <property type="match status" value="1"/>
</dbReference>
<dbReference type="Pfam" id="PF13639">
    <property type="entry name" value="zf-RING_2"/>
    <property type="match status" value="1"/>
</dbReference>
<dbReference type="PaxDb" id="4097-A0A1S3XQY4"/>
<dbReference type="RefSeq" id="XP_016442361.1">
    <property type="nucleotide sequence ID" value="XM_016586875.1"/>
</dbReference>
<evidence type="ECO:0000256" key="3">
    <source>
        <dbReference type="ARBA" id="ARBA00022679"/>
    </source>
</evidence>
<evidence type="ECO:0000256" key="2">
    <source>
        <dbReference type="ARBA" id="ARBA00012483"/>
    </source>
</evidence>
<evidence type="ECO:0000256" key="5">
    <source>
        <dbReference type="ARBA" id="ARBA00022771"/>
    </source>
</evidence>
<dbReference type="EC" id="2.3.2.27" evidence="2"/>
<organism evidence="11 12">
    <name type="scientific">Nicotiana tabacum</name>
    <name type="common">Common tobacco</name>
    <dbReference type="NCBI Taxonomy" id="4097"/>
    <lineage>
        <taxon>Eukaryota</taxon>
        <taxon>Viridiplantae</taxon>
        <taxon>Streptophyta</taxon>
        <taxon>Embryophyta</taxon>
        <taxon>Tracheophyta</taxon>
        <taxon>Spermatophyta</taxon>
        <taxon>Magnoliopsida</taxon>
        <taxon>eudicotyledons</taxon>
        <taxon>Gunneridae</taxon>
        <taxon>Pentapetalae</taxon>
        <taxon>asterids</taxon>
        <taxon>lamiids</taxon>
        <taxon>Solanales</taxon>
        <taxon>Solanaceae</taxon>
        <taxon>Nicotianoideae</taxon>
        <taxon>Nicotianeae</taxon>
        <taxon>Nicotiana</taxon>
    </lineage>
</organism>
<dbReference type="OMA" id="HERIILI"/>
<gene>
    <name evidence="12" type="primary">LOC107767786</name>
</gene>
<comment type="catalytic activity">
    <reaction evidence="1">
        <text>S-ubiquitinyl-[E2 ubiquitin-conjugating enzyme]-L-cysteine + [acceptor protein]-L-lysine = [E2 ubiquitin-conjugating enzyme]-L-cysteine + N(6)-ubiquitinyl-[acceptor protein]-L-lysine.</text>
        <dbReference type="EC" id="2.3.2.27"/>
    </reaction>
</comment>